<dbReference type="Gramene" id="Kaladp0094s0002.1.v1.1">
    <property type="protein sequence ID" value="Kaladp0094s0002.1.v1.1.CDS.1"/>
    <property type="gene ID" value="Kaladp0094s0002.v1.1"/>
</dbReference>
<evidence type="ECO:0000256" key="1">
    <source>
        <dbReference type="ARBA" id="ARBA00022737"/>
    </source>
</evidence>
<protein>
    <recommendedName>
        <fullName evidence="5">Pentatricopeptide repeat-containing protein</fullName>
    </recommendedName>
</protein>
<dbReference type="Pfam" id="PF01535">
    <property type="entry name" value="PPR"/>
    <property type="match status" value="1"/>
</dbReference>
<proteinExistence type="predicted"/>
<dbReference type="PROSITE" id="PS51375">
    <property type="entry name" value="PPR"/>
    <property type="match status" value="1"/>
</dbReference>
<name>A0A7N0V161_KALFE</name>
<dbReference type="NCBIfam" id="TIGR00756">
    <property type="entry name" value="PPR"/>
    <property type="match status" value="1"/>
</dbReference>
<evidence type="ECO:0000313" key="4">
    <source>
        <dbReference type="Proteomes" id="UP000594263"/>
    </source>
</evidence>
<dbReference type="PANTHER" id="PTHR47926">
    <property type="entry name" value="PENTATRICOPEPTIDE REPEAT-CONTAINING PROTEIN"/>
    <property type="match status" value="1"/>
</dbReference>
<keyword evidence="1" id="KW-0677">Repeat</keyword>
<evidence type="ECO:0000256" key="2">
    <source>
        <dbReference type="PROSITE-ProRule" id="PRU00708"/>
    </source>
</evidence>
<sequence>MQQDINIGQSPILKRCPSCFGTANLFTPTRCSNAIKMIQTQQTTDDVMIPLLLPTNFDRLCLLLHKCMKQKALRPGKQLHAVLLTSGVGVNDDNVNSKLVGVYASCSDLKSAEWVFSETLNPNVFALNWMVSASAFHGLYSDAVGYFQLMQEMKMSPNLYTLYSVLKACVGLMDVRNGKEVHAVVLRKGFDDDILLSNDLIDMYCKCENLRYARKVFDKMTSRDVITWTISGH</sequence>
<reference evidence="3" key="1">
    <citation type="submission" date="2021-01" db="UniProtKB">
        <authorList>
            <consortium name="EnsemblPlants"/>
        </authorList>
    </citation>
    <scope>IDENTIFICATION</scope>
</reference>
<organism evidence="3 4">
    <name type="scientific">Kalanchoe fedtschenkoi</name>
    <name type="common">Lavender scallops</name>
    <name type="synonym">South American air plant</name>
    <dbReference type="NCBI Taxonomy" id="63787"/>
    <lineage>
        <taxon>Eukaryota</taxon>
        <taxon>Viridiplantae</taxon>
        <taxon>Streptophyta</taxon>
        <taxon>Embryophyta</taxon>
        <taxon>Tracheophyta</taxon>
        <taxon>Spermatophyta</taxon>
        <taxon>Magnoliopsida</taxon>
        <taxon>eudicotyledons</taxon>
        <taxon>Gunneridae</taxon>
        <taxon>Pentapetalae</taxon>
        <taxon>Saxifragales</taxon>
        <taxon>Crassulaceae</taxon>
        <taxon>Kalanchoe</taxon>
    </lineage>
</organism>
<dbReference type="Gene3D" id="1.25.40.10">
    <property type="entry name" value="Tetratricopeptide repeat domain"/>
    <property type="match status" value="1"/>
</dbReference>
<dbReference type="EnsemblPlants" id="Kaladp0094s0002.1.v1.1">
    <property type="protein sequence ID" value="Kaladp0094s0002.1.v1.1.CDS.1"/>
    <property type="gene ID" value="Kaladp0094s0002.v1.1"/>
</dbReference>
<accession>A0A7N0V161</accession>
<dbReference type="OMA" id="YERMAMM"/>
<dbReference type="InterPro" id="IPR011990">
    <property type="entry name" value="TPR-like_helical_dom_sf"/>
</dbReference>
<evidence type="ECO:0000313" key="3">
    <source>
        <dbReference type="EnsemblPlants" id="Kaladp0094s0002.1.v1.1.CDS.1"/>
    </source>
</evidence>
<dbReference type="GO" id="GO:0003723">
    <property type="term" value="F:RNA binding"/>
    <property type="evidence" value="ECO:0007669"/>
    <property type="project" value="InterPro"/>
</dbReference>
<dbReference type="Proteomes" id="UP000594263">
    <property type="component" value="Unplaced"/>
</dbReference>
<dbReference type="Pfam" id="PF13812">
    <property type="entry name" value="PPR_3"/>
    <property type="match status" value="1"/>
</dbReference>
<keyword evidence="4" id="KW-1185">Reference proteome</keyword>
<dbReference type="InterPro" id="IPR046960">
    <property type="entry name" value="PPR_At4g14850-like_plant"/>
</dbReference>
<feature type="repeat" description="PPR" evidence="2">
    <location>
        <begin position="193"/>
        <end position="227"/>
    </location>
</feature>
<dbReference type="InterPro" id="IPR002885">
    <property type="entry name" value="PPR_rpt"/>
</dbReference>
<dbReference type="GO" id="GO:0009451">
    <property type="term" value="P:RNA modification"/>
    <property type="evidence" value="ECO:0007669"/>
    <property type="project" value="InterPro"/>
</dbReference>
<dbReference type="AlphaFoldDB" id="A0A7N0V161"/>
<evidence type="ECO:0008006" key="5">
    <source>
        <dbReference type="Google" id="ProtNLM"/>
    </source>
</evidence>